<organism evidence="1 2">
    <name type="scientific">Rhizopogon vesiculosus</name>
    <dbReference type="NCBI Taxonomy" id="180088"/>
    <lineage>
        <taxon>Eukaryota</taxon>
        <taxon>Fungi</taxon>
        <taxon>Dikarya</taxon>
        <taxon>Basidiomycota</taxon>
        <taxon>Agaricomycotina</taxon>
        <taxon>Agaricomycetes</taxon>
        <taxon>Agaricomycetidae</taxon>
        <taxon>Boletales</taxon>
        <taxon>Suillineae</taxon>
        <taxon>Rhizopogonaceae</taxon>
        <taxon>Rhizopogon</taxon>
    </lineage>
</organism>
<protein>
    <submittedName>
        <fullName evidence="1">Uncharacterized protein</fullName>
    </submittedName>
</protein>
<dbReference type="EMBL" id="LVVM01003992">
    <property type="protein sequence ID" value="OJA13889.1"/>
    <property type="molecule type" value="Genomic_DNA"/>
</dbReference>
<name>A0A1J8QJZ3_9AGAM</name>
<evidence type="ECO:0000313" key="1">
    <source>
        <dbReference type="EMBL" id="OJA13889.1"/>
    </source>
</evidence>
<sequence length="62" mass="7062">MPFVRLDVMLSSSLVMREPDLLSELHCLQRLLSSWPVIQASGHAWRLVLLSRLHPLSEGVQL</sequence>
<reference evidence="1 2" key="1">
    <citation type="submission" date="2016-03" db="EMBL/GenBank/DDBJ databases">
        <title>Comparative genomics of the ectomycorrhizal sister species Rhizopogon vinicolor and Rhizopogon vesiculosus (Basidiomycota: Boletales) reveals a divergence of the mating type B locus.</title>
        <authorList>
            <person name="Mujic A.B."/>
            <person name="Kuo A."/>
            <person name="Tritt A."/>
            <person name="Lipzen A."/>
            <person name="Chen C."/>
            <person name="Johnson J."/>
            <person name="Sharma A."/>
            <person name="Barry K."/>
            <person name="Grigoriev I.V."/>
            <person name="Spatafora J.W."/>
        </authorList>
    </citation>
    <scope>NUCLEOTIDE SEQUENCE [LARGE SCALE GENOMIC DNA]</scope>
    <source>
        <strain evidence="1 2">AM-OR11-056</strain>
    </source>
</reference>
<keyword evidence="2" id="KW-1185">Reference proteome</keyword>
<accession>A0A1J8QJZ3</accession>
<comment type="caution">
    <text evidence="1">The sequence shown here is derived from an EMBL/GenBank/DDBJ whole genome shotgun (WGS) entry which is preliminary data.</text>
</comment>
<dbReference type="Proteomes" id="UP000183567">
    <property type="component" value="Unassembled WGS sequence"/>
</dbReference>
<evidence type="ECO:0000313" key="2">
    <source>
        <dbReference type="Proteomes" id="UP000183567"/>
    </source>
</evidence>
<gene>
    <name evidence="1" type="ORF">AZE42_05394</name>
</gene>
<proteinExistence type="predicted"/>
<dbReference type="AlphaFoldDB" id="A0A1J8QJZ3"/>